<keyword evidence="7" id="KW-1185">Reference proteome</keyword>
<feature type="domain" description="ABC transporter" evidence="5">
    <location>
        <begin position="328"/>
        <end position="542"/>
    </location>
</feature>
<accession>A0A6A0B601</accession>
<feature type="coiled-coil region" evidence="4">
    <location>
        <begin position="573"/>
        <end position="631"/>
    </location>
</feature>
<dbReference type="RefSeq" id="WP_172354972.1">
    <property type="nucleotide sequence ID" value="NZ_BLLH01000001.1"/>
</dbReference>
<dbReference type="Pfam" id="PF12848">
    <property type="entry name" value="ABC_tran_Xtn"/>
    <property type="match status" value="1"/>
</dbReference>
<dbReference type="InterPro" id="IPR017871">
    <property type="entry name" value="ABC_transporter-like_CS"/>
</dbReference>
<keyword evidence="2" id="KW-0547">Nucleotide-binding</keyword>
<dbReference type="GO" id="GO:0016887">
    <property type="term" value="F:ATP hydrolysis activity"/>
    <property type="evidence" value="ECO:0007669"/>
    <property type="project" value="InterPro"/>
</dbReference>
<name>A0A6A0B601_9LACT</name>
<dbReference type="SUPFAM" id="SSF52540">
    <property type="entry name" value="P-loop containing nucleoside triphosphate hydrolases"/>
    <property type="match status" value="2"/>
</dbReference>
<dbReference type="Pfam" id="PF00005">
    <property type="entry name" value="ABC_tran"/>
    <property type="match status" value="2"/>
</dbReference>
<dbReference type="InterPro" id="IPR032524">
    <property type="entry name" value="ABC_tran_C"/>
</dbReference>
<dbReference type="SMART" id="SM00382">
    <property type="entry name" value="AAA"/>
    <property type="match status" value="2"/>
</dbReference>
<dbReference type="FunFam" id="3.40.50.300:FF:000309">
    <property type="entry name" value="ABC transporter ATP-binding protein"/>
    <property type="match status" value="1"/>
</dbReference>
<evidence type="ECO:0000259" key="5">
    <source>
        <dbReference type="PROSITE" id="PS50893"/>
    </source>
</evidence>
<evidence type="ECO:0000256" key="4">
    <source>
        <dbReference type="SAM" id="Coils"/>
    </source>
</evidence>
<dbReference type="GO" id="GO:0005524">
    <property type="term" value="F:ATP binding"/>
    <property type="evidence" value="ECO:0007669"/>
    <property type="project" value="UniProtKB-KW"/>
</dbReference>
<dbReference type="PROSITE" id="PS50893">
    <property type="entry name" value="ABC_TRANSPORTER_2"/>
    <property type="match status" value="2"/>
</dbReference>
<dbReference type="PANTHER" id="PTHR42855">
    <property type="entry name" value="ABC TRANSPORTER ATP-BINDING SUBUNIT"/>
    <property type="match status" value="1"/>
</dbReference>
<dbReference type="Gene3D" id="3.40.50.300">
    <property type="entry name" value="P-loop containing nucleotide triphosphate hydrolases"/>
    <property type="match status" value="2"/>
</dbReference>
<sequence>MILLQGNNISRTFGADVLFEKINFTIQDNSRVSLVGRNGAGKSTLLKIIAEVETASSGDISKTKNLSLSYLAQDANFSSERTVYDEMLSVFSDVIAQEKMLRQMEEQMAEVTGDALTSLMTRYDALTETFRQNKGFTYESEIKNVLNGFKFDETQFWHQKVASLSGGQKTRLALAKILLENPQFLILDEPTNHLDIETLLWLENYLKNYRGAILIVSHDRYFLDKVTTETLELSRGKLEKYPGNYSQYIALKAEKLASMAKQYDKQQKEIASLEDFVNRNIARASTTKRAQSRRKQLDKIERIDQPDAQEKSAHFTFEPDVTSGNVVLTIENAAVGYDQGVLSQPINLDTRKYDAIAIVGPNGVGKSTLIKSITGQIPLIAGTVKLGTNVTLGYYDQEQRDLTASNTVIDELWNDHRLTPEVDIRSRLGAFLFSGDDVQKSVGMLSGGEKARLLLAKLSMQHDNFLVLDEPTNHLDIDSREVLENALIDFAGTLLFVSHDRYFINRVADKVLELSAHGSKLYLGDYDYYLEKKAEEAEIAALLAAEGDDSSDTAAQSGDQVDYQASKADQKVRRKLQREIDELDASVQKLDSEIELLHGEMVASSEDFVKLGELQADLDKLSSEKDTAEETWLEKIELLENS</sequence>
<reference evidence="6 7" key="1">
    <citation type="submission" date="2020-02" db="EMBL/GenBank/DDBJ databases">
        <title>Draft genome sequence of Lactococcus sp. Hs20B0-1.</title>
        <authorList>
            <person name="Noda S."/>
            <person name="Yuki M."/>
            <person name="Ohkuma M."/>
        </authorList>
    </citation>
    <scope>NUCLEOTIDE SEQUENCE [LARGE SCALE GENOMIC DNA]</scope>
    <source>
        <strain evidence="6 7">Hs20B0-1</strain>
    </source>
</reference>
<dbReference type="GO" id="GO:0003677">
    <property type="term" value="F:DNA binding"/>
    <property type="evidence" value="ECO:0007669"/>
    <property type="project" value="InterPro"/>
</dbReference>
<dbReference type="InterPro" id="IPR037118">
    <property type="entry name" value="Val-tRNA_synth_C_sf"/>
</dbReference>
<proteinExistence type="predicted"/>
<dbReference type="Pfam" id="PF16326">
    <property type="entry name" value="ABC_tran_CTD"/>
    <property type="match status" value="1"/>
</dbReference>
<comment type="caution">
    <text evidence="6">The sequence shown here is derived from an EMBL/GenBank/DDBJ whole genome shotgun (WGS) entry which is preliminary data.</text>
</comment>
<dbReference type="PANTHER" id="PTHR42855:SF2">
    <property type="entry name" value="DRUG RESISTANCE ABC TRANSPORTER,ATP-BINDING PROTEIN"/>
    <property type="match status" value="1"/>
</dbReference>
<dbReference type="CDD" id="cd03221">
    <property type="entry name" value="ABCF_EF-3"/>
    <property type="match status" value="2"/>
</dbReference>
<dbReference type="Proteomes" id="UP000475928">
    <property type="component" value="Unassembled WGS sequence"/>
</dbReference>
<protein>
    <submittedName>
        <fullName evidence="6">ABC transporter ATP-binding protein</fullName>
    </submittedName>
</protein>
<dbReference type="InterPro" id="IPR027417">
    <property type="entry name" value="P-loop_NTPase"/>
</dbReference>
<dbReference type="Gene3D" id="1.10.287.380">
    <property type="entry name" value="Valyl-tRNA synthetase, C-terminal domain"/>
    <property type="match status" value="1"/>
</dbReference>
<evidence type="ECO:0000313" key="7">
    <source>
        <dbReference type="Proteomes" id="UP000475928"/>
    </source>
</evidence>
<dbReference type="InterPro" id="IPR003439">
    <property type="entry name" value="ABC_transporter-like_ATP-bd"/>
</dbReference>
<organism evidence="6 7">
    <name type="scientific">Pseudolactococcus insecticola</name>
    <dbReference type="NCBI Taxonomy" id="2709158"/>
    <lineage>
        <taxon>Bacteria</taxon>
        <taxon>Bacillati</taxon>
        <taxon>Bacillota</taxon>
        <taxon>Bacilli</taxon>
        <taxon>Lactobacillales</taxon>
        <taxon>Streptococcaceae</taxon>
        <taxon>Pseudolactococcus</taxon>
    </lineage>
</organism>
<evidence type="ECO:0000256" key="3">
    <source>
        <dbReference type="ARBA" id="ARBA00022840"/>
    </source>
</evidence>
<dbReference type="InterPro" id="IPR032781">
    <property type="entry name" value="ABC_tran_Xtn"/>
</dbReference>
<evidence type="ECO:0000256" key="2">
    <source>
        <dbReference type="ARBA" id="ARBA00022741"/>
    </source>
</evidence>
<dbReference type="EMBL" id="BLLH01000001">
    <property type="protein sequence ID" value="GFH39938.1"/>
    <property type="molecule type" value="Genomic_DNA"/>
</dbReference>
<dbReference type="InterPro" id="IPR003593">
    <property type="entry name" value="AAA+_ATPase"/>
</dbReference>
<evidence type="ECO:0000256" key="1">
    <source>
        <dbReference type="ARBA" id="ARBA00022737"/>
    </source>
</evidence>
<gene>
    <name evidence="6" type="primary">ykhF</name>
    <name evidence="6" type="ORF">Hs20B_03360</name>
</gene>
<dbReference type="FunFam" id="3.40.50.300:FF:000011">
    <property type="entry name" value="Putative ABC transporter ATP-binding component"/>
    <property type="match status" value="1"/>
</dbReference>
<keyword evidence="4" id="KW-0175">Coiled coil</keyword>
<keyword evidence="1" id="KW-0677">Repeat</keyword>
<dbReference type="PROSITE" id="PS00211">
    <property type="entry name" value="ABC_TRANSPORTER_1"/>
    <property type="match status" value="2"/>
</dbReference>
<keyword evidence="3 6" id="KW-0067">ATP-binding</keyword>
<dbReference type="AlphaFoldDB" id="A0A6A0B601"/>
<feature type="domain" description="ABC transporter" evidence="5">
    <location>
        <begin position="4"/>
        <end position="260"/>
    </location>
</feature>
<evidence type="ECO:0000313" key="6">
    <source>
        <dbReference type="EMBL" id="GFH39938.1"/>
    </source>
</evidence>
<dbReference type="InterPro" id="IPR051309">
    <property type="entry name" value="ABCF_ATPase"/>
</dbReference>